<feature type="domain" description="Cytochrome c" evidence="6">
    <location>
        <begin position="33"/>
        <end position="137"/>
    </location>
</feature>
<feature type="chain" id="PRO_5043335912" evidence="5">
    <location>
        <begin position="21"/>
        <end position="137"/>
    </location>
</feature>
<evidence type="ECO:0000256" key="3">
    <source>
        <dbReference type="ARBA" id="ARBA00023004"/>
    </source>
</evidence>
<dbReference type="EMBL" id="CP157484">
    <property type="protein sequence ID" value="XBO40632.1"/>
    <property type="molecule type" value="Genomic_DNA"/>
</dbReference>
<evidence type="ECO:0000256" key="4">
    <source>
        <dbReference type="PROSITE-ProRule" id="PRU00433"/>
    </source>
</evidence>
<dbReference type="AlphaFoldDB" id="A0AAU7JKB7"/>
<keyword evidence="2 4" id="KW-0479">Metal-binding</keyword>
<evidence type="ECO:0000259" key="6">
    <source>
        <dbReference type="PROSITE" id="PS51007"/>
    </source>
</evidence>
<evidence type="ECO:0000256" key="5">
    <source>
        <dbReference type="SAM" id="SignalP"/>
    </source>
</evidence>
<dbReference type="RefSeq" id="WP_406857487.1">
    <property type="nucleotide sequence ID" value="NZ_CP157484.1"/>
</dbReference>
<name>A0AAU7JKB7_9HYPH</name>
<dbReference type="InterPro" id="IPR036909">
    <property type="entry name" value="Cyt_c-like_dom_sf"/>
</dbReference>
<proteinExistence type="predicted"/>
<keyword evidence="1 4" id="KW-0349">Heme</keyword>
<accession>A0AAU7JKB7</accession>
<dbReference type="SUPFAM" id="SSF46626">
    <property type="entry name" value="Cytochrome c"/>
    <property type="match status" value="1"/>
</dbReference>
<sequence>MRATLAAMCVGAALGGPATAADRIDAPLDGLSGDPARGRAIVLNRQKGLCLLCHSGPFPEQRSQGDLAPDLSGVGARFDPGQLRLRIVDSRRLDPASIMPAYHRTEGLARVAAPYRGKPILGAQEVEDVVAFLSTLR</sequence>
<dbReference type="InterPro" id="IPR030999">
    <property type="entry name" value="Thiosulf_SoxX"/>
</dbReference>
<evidence type="ECO:0000313" key="7">
    <source>
        <dbReference type="EMBL" id="XBO40632.1"/>
    </source>
</evidence>
<reference evidence="7" key="1">
    <citation type="submission" date="2024-05" db="EMBL/GenBank/DDBJ databases">
        <authorList>
            <person name="Kim S."/>
            <person name="Heo J."/>
            <person name="Choi H."/>
            <person name="Choi Y."/>
            <person name="Kwon S.-W."/>
            <person name="Kim Y."/>
        </authorList>
    </citation>
    <scope>NUCLEOTIDE SEQUENCE</scope>
    <source>
        <strain evidence="7">KACC 23698</strain>
    </source>
</reference>
<dbReference type="Gene3D" id="1.10.760.10">
    <property type="entry name" value="Cytochrome c-like domain"/>
    <property type="match status" value="1"/>
</dbReference>
<dbReference type="InterPro" id="IPR009056">
    <property type="entry name" value="Cyt_c-like_dom"/>
</dbReference>
<dbReference type="GO" id="GO:0020037">
    <property type="term" value="F:heme binding"/>
    <property type="evidence" value="ECO:0007669"/>
    <property type="project" value="InterPro"/>
</dbReference>
<dbReference type="GO" id="GO:0046872">
    <property type="term" value="F:metal ion binding"/>
    <property type="evidence" value="ECO:0007669"/>
    <property type="project" value="UniProtKB-KW"/>
</dbReference>
<evidence type="ECO:0000256" key="1">
    <source>
        <dbReference type="ARBA" id="ARBA00022617"/>
    </source>
</evidence>
<organism evidence="7">
    <name type="scientific">Alsobacter sp. KACC 23698</name>
    <dbReference type="NCBI Taxonomy" id="3149229"/>
    <lineage>
        <taxon>Bacteria</taxon>
        <taxon>Pseudomonadati</taxon>
        <taxon>Pseudomonadota</taxon>
        <taxon>Alphaproteobacteria</taxon>
        <taxon>Hyphomicrobiales</taxon>
        <taxon>Alsobacteraceae</taxon>
        <taxon>Alsobacter</taxon>
    </lineage>
</organism>
<feature type="signal peptide" evidence="5">
    <location>
        <begin position="1"/>
        <end position="20"/>
    </location>
</feature>
<dbReference type="PROSITE" id="PS51007">
    <property type="entry name" value="CYTC"/>
    <property type="match status" value="1"/>
</dbReference>
<keyword evidence="5" id="KW-0732">Signal</keyword>
<dbReference type="NCBIfam" id="TIGR04485">
    <property type="entry name" value="thiosulf_SoxX"/>
    <property type="match status" value="1"/>
</dbReference>
<evidence type="ECO:0000256" key="2">
    <source>
        <dbReference type="ARBA" id="ARBA00022723"/>
    </source>
</evidence>
<dbReference type="GO" id="GO:0009055">
    <property type="term" value="F:electron transfer activity"/>
    <property type="evidence" value="ECO:0007669"/>
    <property type="project" value="InterPro"/>
</dbReference>
<gene>
    <name evidence="7" type="primary">soxX</name>
    <name evidence="7" type="ORF">ABEG18_07675</name>
</gene>
<protein>
    <submittedName>
        <fullName evidence="7">Sulfur oxidation c-type cytochrome SoxX</fullName>
    </submittedName>
</protein>
<keyword evidence="3 4" id="KW-0408">Iron</keyword>